<dbReference type="InterPro" id="IPR051242">
    <property type="entry name" value="WD-EF-hand_domain"/>
</dbReference>
<dbReference type="VEuPathDB" id="FungiDB:KRP22_13902"/>
<organism evidence="6 7">
    <name type="scientific">Phytophthora ramorum</name>
    <name type="common">Sudden oak death agent</name>
    <dbReference type="NCBI Taxonomy" id="164328"/>
    <lineage>
        <taxon>Eukaryota</taxon>
        <taxon>Sar</taxon>
        <taxon>Stramenopiles</taxon>
        <taxon>Oomycota</taxon>
        <taxon>Peronosporomycetes</taxon>
        <taxon>Peronosporales</taxon>
        <taxon>Peronosporaceae</taxon>
        <taxon>Phytophthora</taxon>
    </lineage>
</organism>
<dbReference type="STRING" id="164328.H3HDT3"/>
<dbReference type="EMBL" id="DS566075">
    <property type="status" value="NOT_ANNOTATED_CDS"/>
    <property type="molecule type" value="Genomic_DNA"/>
</dbReference>
<dbReference type="Pfam" id="PF13202">
    <property type="entry name" value="EF-hand_5"/>
    <property type="match status" value="4"/>
</dbReference>
<dbReference type="PANTHER" id="PTHR44324">
    <property type="entry name" value="WD40 REPEAT DOMAIN 95"/>
    <property type="match status" value="1"/>
</dbReference>
<accession>H3HDT3</accession>
<evidence type="ECO:0000259" key="5">
    <source>
        <dbReference type="PROSITE" id="PS50222"/>
    </source>
</evidence>
<reference evidence="7" key="1">
    <citation type="journal article" date="2006" name="Science">
        <title>Phytophthora genome sequences uncover evolutionary origins and mechanisms of pathogenesis.</title>
        <authorList>
            <person name="Tyler B.M."/>
            <person name="Tripathy S."/>
            <person name="Zhang X."/>
            <person name="Dehal P."/>
            <person name="Jiang R.H."/>
            <person name="Aerts A."/>
            <person name="Arredondo F.D."/>
            <person name="Baxter L."/>
            <person name="Bensasson D."/>
            <person name="Beynon J.L."/>
            <person name="Chapman J."/>
            <person name="Damasceno C.M."/>
            <person name="Dorrance A.E."/>
            <person name="Dou D."/>
            <person name="Dickerman A.W."/>
            <person name="Dubchak I.L."/>
            <person name="Garbelotto M."/>
            <person name="Gijzen M."/>
            <person name="Gordon S.G."/>
            <person name="Govers F."/>
            <person name="Grunwald N.J."/>
            <person name="Huang W."/>
            <person name="Ivors K.L."/>
            <person name="Jones R.W."/>
            <person name="Kamoun S."/>
            <person name="Krampis K."/>
            <person name="Lamour K.H."/>
            <person name="Lee M.K."/>
            <person name="McDonald W.H."/>
            <person name="Medina M."/>
            <person name="Meijer H.J."/>
            <person name="Nordberg E.K."/>
            <person name="Maclean D.J."/>
            <person name="Ospina-Giraldo M.D."/>
            <person name="Morris P.F."/>
            <person name="Phuntumart V."/>
            <person name="Putnam N.H."/>
            <person name="Rash S."/>
            <person name="Rose J.K."/>
            <person name="Sakihama Y."/>
            <person name="Salamov A.A."/>
            <person name="Savidor A."/>
            <person name="Scheuring C.F."/>
            <person name="Smith B.M."/>
            <person name="Sobral B.W."/>
            <person name="Terry A."/>
            <person name="Torto-Alalibo T.A."/>
            <person name="Win J."/>
            <person name="Xu Z."/>
            <person name="Zhang H."/>
            <person name="Grigoriev I.V."/>
            <person name="Rokhsar D.S."/>
            <person name="Boore J.L."/>
        </authorList>
    </citation>
    <scope>NUCLEOTIDE SEQUENCE [LARGE SCALE GENOMIC DNA]</scope>
    <source>
        <strain evidence="7">Pr102</strain>
    </source>
</reference>
<feature type="region of interest" description="Disordered" evidence="4">
    <location>
        <begin position="599"/>
        <end position="628"/>
    </location>
</feature>
<dbReference type="VEuPathDB" id="FungiDB:KRP22_8754"/>
<feature type="repeat" description="WD" evidence="3">
    <location>
        <begin position="693"/>
        <end position="725"/>
    </location>
</feature>
<dbReference type="eggNOG" id="ENOG502RRYM">
    <property type="taxonomic scope" value="Eukaryota"/>
</dbReference>
<evidence type="ECO:0000313" key="7">
    <source>
        <dbReference type="Proteomes" id="UP000005238"/>
    </source>
</evidence>
<dbReference type="InterPro" id="IPR036322">
    <property type="entry name" value="WD40_repeat_dom_sf"/>
</dbReference>
<dbReference type="PANTHER" id="PTHR44324:SF4">
    <property type="entry name" value="WD40 REPEAT DOMAIN 95"/>
    <property type="match status" value="1"/>
</dbReference>
<feature type="domain" description="EF-hand" evidence="5">
    <location>
        <begin position="1081"/>
        <end position="1116"/>
    </location>
</feature>
<feature type="domain" description="EF-hand" evidence="5">
    <location>
        <begin position="1003"/>
        <end position="1038"/>
    </location>
</feature>
<evidence type="ECO:0000256" key="4">
    <source>
        <dbReference type="SAM" id="MobiDB-lite"/>
    </source>
</evidence>
<dbReference type="InterPro" id="IPR002048">
    <property type="entry name" value="EF_hand_dom"/>
</dbReference>
<name>H3HDT3_PHYRM</name>
<sequence>MDIMMRLKGAGFSAIANAFREREKRLGGGLPLLDFVEIVLPGLPRPKTAEEKAASVSALVDLFEDIDINGDGVMEFDEFTSFCVDAGMVAMRSQVAAMTPGPDSNSHGPTSVSSILNPLSTEIEKLRWSAGFRMFLVLENAARSVKLFTSEGKFVTETQTSPGSNLAMPINDVLLVGDGVAFVTPTSAAAPSASSVSVLDAVFIYRYQWLGLTLRFCESSALLVGSGNDFVVNIWKVVDAETKILWRRLSSHTDLVLDVLEIPVHDLLLWDITDGRPRGSLNAHERGVRQLCYSTDHDLLLSAGFEFEALAWDLSSRQVVLKLSGHRAPLIGIQLALFQTERAITGDCQVQLESVDLGMPSVHVEPISFFDEVPLRAFYHYSANKFAVVAGSVCSLWDGETGSCIQEFTHVGNVGIIAGSNRAANAGTSAIIVIDDNSNQELSKGIGVLRRLINIPGGISTSAYSFHVSMIATVAAEPEGMTISLWDFETLAHQANCRYNGSTLSIQVLQFWAEFPILLAGDSMGGVYFFAVMPLLHAYTDEENDRYLLFVGDEHGSVGVWDTAVMMRRLALSKIPEIKCKYLRRGYQPKAMFYRDCMKETADPDGSSPPSQRDKHRQAVSQGSSSDWRGAMLLGDDMEHMNGSAFSKPKHRSARGLSVTQAGATPESSTSKSWPGSAYYEAFPRDVTLVRRWEAHVDGLTSLEISRHPNIVVTCGLDMRVFVWDWDGTCLGKLFDPDNQGSWPWHFRKDNATRTKERDILVRDLLQELERTPAEKMELRRQALYAEHNPEIKMLEQEITARKEPPEAVSTVAKSSKFRESRAKAGTLRTLALLPTKTKPGPPAIIDRVQGYCNDTGGDQRHAEVLRQHLEDTKHRMQEALRGDKRVPHRQNLRRLRQQAQQQQQKRRMNGYLQQKRRELTTNIGNVFKGLQTAQTLGGAGEETDEVSDPMSPKLLTAKKTFGMYSVQEVMSVVRLFWSMDADGSGNITLMELQRFKTMFDKLGYHNLLSIFQTIDSNGDGQVSLRELLTTCFYYATKKQIDGMLQLAKVGRANSAGNGPDTNAVSSHHPFMGAGGTLLPEHRHELMAIFRVFDLNGDGGVSMQEIMEALRVDDDDVMAAVMTREHDKAGGRSTDP</sequence>
<dbReference type="VEuPathDB" id="FungiDB:KRP23_15045"/>
<dbReference type="SUPFAM" id="SSF47473">
    <property type="entry name" value="EF-hand"/>
    <property type="match status" value="2"/>
</dbReference>
<dbReference type="GO" id="GO:0005509">
    <property type="term" value="F:calcium ion binding"/>
    <property type="evidence" value="ECO:0007669"/>
    <property type="project" value="InterPro"/>
</dbReference>
<feature type="compositionally biased region" description="Polar residues" evidence="4">
    <location>
        <begin position="658"/>
        <end position="674"/>
    </location>
</feature>
<dbReference type="InterPro" id="IPR018247">
    <property type="entry name" value="EF_Hand_1_Ca_BS"/>
</dbReference>
<feature type="region of interest" description="Disordered" evidence="4">
    <location>
        <begin position="644"/>
        <end position="675"/>
    </location>
</feature>
<evidence type="ECO:0000256" key="1">
    <source>
        <dbReference type="ARBA" id="ARBA00022737"/>
    </source>
</evidence>
<dbReference type="Pfam" id="PF00400">
    <property type="entry name" value="WD40"/>
    <property type="match status" value="2"/>
</dbReference>
<dbReference type="SUPFAM" id="SSF50978">
    <property type="entry name" value="WD40 repeat-like"/>
    <property type="match status" value="1"/>
</dbReference>
<dbReference type="InterPro" id="IPR015943">
    <property type="entry name" value="WD40/YVTN_repeat-like_dom_sf"/>
</dbReference>
<dbReference type="Gene3D" id="2.130.10.10">
    <property type="entry name" value="YVTN repeat-like/Quinoprotein amine dehydrogenase"/>
    <property type="match status" value="3"/>
</dbReference>
<dbReference type="InterPro" id="IPR011992">
    <property type="entry name" value="EF-hand-dom_pair"/>
</dbReference>
<dbReference type="HOGENOM" id="CLU_278445_0_0_1"/>
<dbReference type="AlphaFoldDB" id="H3HDT3"/>
<dbReference type="InterPro" id="IPR001680">
    <property type="entry name" value="WD40_rpt"/>
</dbReference>
<dbReference type="EnsemblProtists" id="Phyra96452">
    <property type="protein sequence ID" value="Phyra96452"/>
    <property type="gene ID" value="Phyra96452"/>
</dbReference>
<evidence type="ECO:0000256" key="2">
    <source>
        <dbReference type="ARBA" id="ARBA00022837"/>
    </source>
</evidence>
<dbReference type="SMART" id="SM00320">
    <property type="entry name" value="WD40"/>
    <property type="match status" value="3"/>
</dbReference>
<dbReference type="InParanoid" id="H3HDT3"/>
<dbReference type="CDD" id="cd00051">
    <property type="entry name" value="EFh"/>
    <property type="match status" value="1"/>
</dbReference>
<dbReference type="PROSITE" id="PS50222">
    <property type="entry name" value="EF_HAND_2"/>
    <property type="match status" value="3"/>
</dbReference>
<keyword evidence="2" id="KW-0106">Calcium</keyword>
<dbReference type="VEuPathDB" id="FungiDB:KRP23_9446"/>
<dbReference type="VEuPathDB" id="FungiDB:KRP23_15245"/>
<dbReference type="SMART" id="SM00054">
    <property type="entry name" value="EFh"/>
    <property type="match status" value="4"/>
</dbReference>
<feature type="domain" description="EF-hand" evidence="5">
    <location>
        <begin position="54"/>
        <end position="89"/>
    </location>
</feature>
<evidence type="ECO:0000256" key="3">
    <source>
        <dbReference type="PROSITE-ProRule" id="PRU00221"/>
    </source>
</evidence>
<dbReference type="PROSITE" id="PS00018">
    <property type="entry name" value="EF_HAND_1"/>
    <property type="match status" value="2"/>
</dbReference>
<dbReference type="Gene3D" id="1.10.238.10">
    <property type="entry name" value="EF-hand"/>
    <property type="match status" value="1"/>
</dbReference>
<evidence type="ECO:0000313" key="6">
    <source>
        <dbReference type="EnsemblProtists" id="Phyra96452"/>
    </source>
</evidence>
<keyword evidence="7" id="KW-1185">Reference proteome</keyword>
<reference evidence="6" key="2">
    <citation type="submission" date="2015-06" db="UniProtKB">
        <authorList>
            <consortium name="EnsemblProtists"/>
        </authorList>
    </citation>
    <scope>IDENTIFICATION</scope>
    <source>
        <strain evidence="6">Pr102</strain>
    </source>
</reference>
<proteinExistence type="predicted"/>
<keyword evidence="1" id="KW-0677">Repeat</keyword>
<keyword evidence="3" id="KW-0853">WD repeat</keyword>
<protein>
    <recommendedName>
        <fullName evidence="5">EF-hand domain-containing protein</fullName>
    </recommendedName>
</protein>
<dbReference type="Proteomes" id="UP000005238">
    <property type="component" value="Unassembled WGS sequence"/>
</dbReference>
<feature type="repeat" description="WD" evidence="3">
    <location>
        <begin position="281"/>
        <end position="322"/>
    </location>
</feature>
<dbReference type="PROSITE" id="PS50082">
    <property type="entry name" value="WD_REPEATS_2"/>
    <property type="match status" value="2"/>
</dbReference>